<reference evidence="5" key="2">
    <citation type="submission" date="2025-09" db="UniProtKB">
        <authorList>
            <consortium name="Ensembl"/>
        </authorList>
    </citation>
    <scope>IDENTIFICATION</scope>
</reference>
<evidence type="ECO:0000256" key="2">
    <source>
        <dbReference type="ARBA" id="ARBA00022833"/>
    </source>
</evidence>
<dbReference type="Proteomes" id="UP000265000">
    <property type="component" value="Unplaced"/>
</dbReference>
<dbReference type="InterPro" id="IPR013154">
    <property type="entry name" value="ADH-like_N"/>
</dbReference>
<dbReference type="Gene3D" id="3.90.180.10">
    <property type="entry name" value="Medium-chain alcohol dehydrogenases, catalytic domain"/>
    <property type="match status" value="1"/>
</dbReference>
<evidence type="ECO:0000259" key="4">
    <source>
        <dbReference type="Pfam" id="PF08240"/>
    </source>
</evidence>
<dbReference type="PANTHER" id="PTHR43880:SF3">
    <property type="entry name" value="ALCOHOL DEHYDROGENASE 8A-RELATED"/>
    <property type="match status" value="1"/>
</dbReference>
<dbReference type="GO" id="GO:0051903">
    <property type="term" value="F:S-(hydroxymethyl)glutathione dehydrogenase [NAD(P)+] activity"/>
    <property type="evidence" value="ECO:0007669"/>
    <property type="project" value="TreeGrafter"/>
</dbReference>
<proteinExistence type="predicted"/>
<protein>
    <recommendedName>
        <fullName evidence="4">Alcohol dehydrogenase-like N-terminal domain-containing protein</fullName>
    </recommendedName>
</protein>
<dbReference type="GO" id="GO:0046294">
    <property type="term" value="P:formaldehyde catabolic process"/>
    <property type="evidence" value="ECO:0007669"/>
    <property type="project" value="TreeGrafter"/>
</dbReference>
<dbReference type="GO" id="GO:0008270">
    <property type="term" value="F:zinc ion binding"/>
    <property type="evidence" value="ECO:0007669"/>
    <property type="project" value="InterPro"/>
</dbReference>
<keyword evidence="6" id="KW-1185">Reference proteome</keyword>
<dbReference type="GO" id="GO:0005829">
    <property type="term" value="C:cytosol"/>
    <property type="evidence" value="ECO:0007669"/>
    <property type="project" value="TreeGrafter"/>
</dbReference>
<organism evidence="5 6">
    <name type="scientific">Fundulus heteroclitus</name>
    <name type="common">Killifish</name>
    <name type="synonym">Mummichog</name>
    <dbReference type="NCBI Taxonomy" id="8078"/>
    <lineage>
        <taxon>Eukaryota</taxon>
        <taxon>Metazoa</taxon>
        <taxon>Chordata</taxon>
        <taxon>Craniata</taxon>
        <taxon>Vertebrata</taxon>
        <taxon>Euteleostomi</taxon>
        <taxon>Actinopterygii</taxon>
        <taxon>Neopterygii</taxon>
        <taxon>Teleostei</taxon>
        <taxon>Neoteleostei</taxon>
        <taxon>Acanthomorphata</taxon>
        <taxon>Ovalentaria</taxon>
        <taxon>Atherinomorphae</taxon>
        <taxon>Cyprinodontiformes</taxon>
        <taxon>Fundulidae</taxon>
        <taxon>Fundulus</taxon>
    </lineage>
</organism>
<keyword evidence="3" id="KW-0560">Oxidoreductase</keyword>
<evidence type="ECO:0000313" key="6">
    <source>
        <dbReference type="Proteomes" id="UP000265000"/>
    </source>
</evidence>
<evidence type="ECO:0000256" key="3">
    <source>
        <dbReference type="ARBA" id="ARBA00023002"/>
    </source>
</evidence>
<accession>A0A3Q2NVI2</accession>
<dbReference type="PROSITE" id="PS00059">
    <property type="entry name" value="ADH_ZINC"/>
    <property type="match status" value="1"/>
</dbReference>
<dbReference type="InterPro" id="IPR002328">
    <property type="entry name" value="ADH_Zn_CS"/>
</dbReference>
<feature type="domain" description="Alcohol dehydrogenase-like N-terminal" evidence="4">
    <location>
        <begin position="29"/>
        <end position="108"/>
    </location>
</feature>
<dbReference type="Pfam" id="PF08240">
    <property type="entry name" value="ADH_N"/>
    <property type="match status" value="1"/>
</dbReference>
<reference evidence="5" key="1">
    <citation type="submission" date="2025-08" db="UniProtKB">
        <authorList>
            <consortium name="Ensembl"/>
        </authorList>
    </citation>
    <scope>IDENTIFICATION</scope>
</reference>
<keyword evidence="2" id="KW-0862">Zinc</keyword>
<dbReference type="InterPro" id="IPR011032">
    <property type="entry name" value="GroES-like_sf"/>
</dbReference>
<evidence type="ECO:0000256" key="1">
    <source>
        <dbReference type="ARBA" id="ARBA00022723"/>
    </source>
</evidence>
<name>A0A3Q2NVI2_FUNHE</name>
<dbReference type="PANTHER" id="PTHR43880">
    <property type="entry name" value="ALCOHOL DEHYDROGENASE"/>
    <property type="match status" value="1"/>
</dbReference>
<sequence length="112" mass="12365">NVIKCRAAVAWEPNQPVVIEEIEVAPPQAGEVRIKIVATSVCHSDLYHLLESMHKDGFPTVLGHEGAGIVESVGPGVTEFQPGDKVIPHFLCQCKECRFCKSPRTNQCERAW</sequence>
<keyword evidence="1" id="KW-0479">Metal-binding</keyword>
<dbReference type="SUPFAM" id="SSF50129">
    <property type="entry name" value="GroES-like"/>
    <property type="match status" value="1"/>
</dbReference>
<dbReference type="AlphaFoldDB" id="A0A3Q2NVI2"/>
<dbReference type="Ensembl" id="ENSFHET00000010700.1">
    <property type="protein sequence ID" value="ENSFHEP00000003347.1"/>
    <property type="gene ID" value="ENSFHEG00000004212.1"/>
</dbReference>
<evidence type="ECO:0000313" key="5">
    <source>
        <dbReference type="Ensembl" id="ENSFHEP00000003347.1"/>
    </source>
</evidence>
<dbReference type="STRING" id="8078.ENSFHEP00000003347"/>
<dbReference type="GeneTree" id="ENSGT00940000164529"/>